<dbReference type="RefSeq" id="WP_269442560.1">
    <property type="nucleotide sequence ID" value="NZ_CP097463.1"/>
</dbReference>
<sequence length="899" mass="102975">MPQEDLPGSPGKRPRLSIIAAVYNVAPYLDEFIASIEGQSFGLDRVEVIAVDDGSTDDSLRVLKDWEQRRPELVRVLTKENGGQGSARNLGLDHARGEWITMPDPDDVLAHDYLAVVDTLIDANEHVAMVGTNRIFFSSSVDQLSDSHPLRRMFAPGDHVVDLARFPAYFHGSAPAAFFRTELIERHNLRFDTRIRPNFEDGHFCSRYLLVADNWLVGFAGNAKYLYRKRVEGTSTLQRGLSDPRRFTDVPRYGYLDLLDRGATCEGGAPEWLQNFILYELSHYFISDLKISSNTAARGAVGQEFVRLLGEIAKRLDPEVINSYRISRFDRVWRDILLHGLKAESWVTPYAVADKRDLHRQLVRVAYRFVGGRPSERVFFRGEQVEDLTGKVRTHEYFGQVLLRERIAWLPYNGTLRLVVNGRPLRLEPTWEPPHVTTLRPRQLDRWFSAQPSETDRSRRLSARDRATLAMSRLVRSRAKYRDAWVLMDRIHDADDNAERLFRHLRDNRREINAWFALERGTPDWTRLVKDGYADRLVAHGNLRWKLLMLNCANLISSHADRPVHRPRAIVRMREPQWRFVFLQHGVIKDDLSRWLNPKAFDLFVTSTPQEQESIAGDDTPYDYTSREAQMTGLPRFDRLREVGARFDETQRDLILVCPTWRDWLNPALAVGSQRREVRDDFVDSDYVRNWLAFLRDDTLRELAQHAGLRVAFMPHPNIQPALPRLDLPPHVEAVPFAGNDVQAVIAQCAVMITDYSSMAFNAAYLDRPVVYFQFDAERALEGGHVGRPGYFSYLRDGFGPVARTATEAVSAVEHTLAAGKRPLPLYQQRIDSTFVARDGRCCERTTAAIEALAPRHSPGPSRLHRLVRTRAARRILTPARLRRIRSALRSGRRVVAGA</sequence>
<dbReference type="SUPFAM" id="SSF53756">
    <property type="entry name" value="UDP-Glycosyltransferase/glycogen phosphorylase"/>
    <property type="match status" value="1"/>
</dbReference>
<comment type="similarity">
    <text evidence="2">Belongs to the CDP-glycerol glycerophosphotransferase family.</text>
</comment>
<dbReference type="PANTHER" id="PTHR43685:SF2">
    <property type="entry name" value="GLYCOSYLTRANSFERASE 2-LIKE DOMAIN-CONTAINING PROTEIN"/>
    <property type="match status" value="1"/>
</dbReference>
<feature type="domain" description="Glycosyltransferase 2-like" evidence="7">
    <location>
        <begin position="17"/>
        <end position="185"/>
    </location>
</feature>
<evidence type="ECO:0000256" key="3">
    <source>
        <dbReference type="ARBA" id="ARBA00022475"/>
    </source>
</evidence>
<comment type="subcellular location">
    <subcellularLocation>
        <location evidence="1">Cell membrane</location>
        <topology evidence="1">Peripheral membrane protein</topology>
    </subcellularLocation>
</comment>
<name>A0ABY7JU03_9ACTN</name>
<dbReference type="CDD" id="cd00761">
    <property type="entry name" value="Glyco_tranf_GTA_type"/>
    <property type="match status" value="1"/>
</dbReference>
<dbReference type="SUPFAM" id="SSF53448">
    <property type="entry name" value="Nucleotide-diphospho-sugar transferases"/>
    <property type="match status" value="1"/>
</dbReference>
<dbReference type="PANTHER" id="PTHR43685">
    <property type="entry name" value="GLYCOSYLTRANSFERASE"/>
    <property type="match status" value="1"/>
</dbReference>
<evidence type="ECO:0000256" key="5">
    <source>
        <dbReference type="ARBA" id="ARBA00022944"/>
    </source>
</evidence>
<dbReference type="InterPro" id="IPR050834">
    <property type="entry name" value="Glycosyltransf_2"/>
</dbReference>
<evidence type="ECO:0000256" key="2">
    <source>
        <dbReference type="ARBA" id="ARBA00010488"/>
    </source>
</evidence>
<keyword evidence="3" id="KW-1003">Cell membrane</keyword>
<dbReference type="InterPro" id="IPR029044">
    <property type="entry name" value="Nucleotide-diphossugar_trans"/>
</dbReference>
<evidence type="ECO:0000256" key="1">
    <source>
        <dbReference type="ARBA" id="ARBA00004202"/>
    </source>
</evidence>
<keyword evidence="6" id="KW-0472">Membrane</keyword>
<evidence type="ECO:0000313" key="8">
    <source>
        <dbReference type="EMBL" id="WAX56034.1"/>
    </source>
</evidence>
<reference evidence="8" key="1">
    <citation type="submission" date="2022-05" db="EMBL/GenBank/DDBJ databases">
        <title>Jatrophihabitans sp. SB3-54 whole genome sequence.</title>
        <authorList>
            <person name="Suh M.K."/>
            <person name="Eom M.K."/>
            <person name="Kim J.S."/>
            <person name="Kim H.S."/>
            <person name="Do H.E."/>
            <person name="Shin Y.K."/>
            <person name="Lee J.-S."/>
        </authorList>
    </citation>
    <scope>NUCLEOTIDE SEQUENCE</scope>
    <source>
        <strain evidence="8">SB3-54</strain>
    </source>
</reference>
<evidence type="ECO:0000313" key="9">
    <source>
        <dbReference type="Proteomes" id="UP001164693"/>
    </source>
</evidence>
<evidence type="ECO:0000256" key="6">
    <source>
        <dbReference type="ARBA" id="ARBA00023136"/>
    </source>
</evidence>
<keyword evidence="5" id="KW-0777">Teichoic acid biosynthesis</keyword>
<dbReference type="EMBL" id="CP097463">
    <property type="protein sequence ID" value="WAX56034.1"/>
    <property type="molecule type" value="Genomic_DNA"/>
</dbReference>
<dbReference type="Pfam" id="PF00535">
    <property type="entry name" value="Glycos_transf_2"/>
    <property type="match status" value="1"/>
</dbReference>
<keyword evidence="4" id="KW-0808">Transferase</keyword>
<evidence type="ECO:0000259" key="7">
    <source>
        <dbReference type="Pfam" id="PF00535"/>
    </source>
</evidence>
<dbReference type="Gene3D" id="3.40.50.11820">
    <property type="match status" value="1"/>
</dbReference>
<keyword evidence="9" id="KW-1185">Reference proteome</keyword>
<accession>A0ABY7JU03</accession>
<gene>
    <name evidence="8" type="ORF">M6B22_16025</name>
</gene>
<dbReference type="Proteomes" id="UP001164693">
    <property type="component" value="Chromosome"/>
</dbReference>
<dbReference type="InterPro" id="IPR007554">
    <property type="entry name" value="Glycerophosphate_synth"/>
</dbReference>
<dbReference type="Gene3D" id="3.40.50.12580">
    <property type="match status" value="1"/>
</dbReference>
<organism evidence="8 9">
    <name type="scientific">Jatrophihabitans cynanchi</name>
    <dbReference type="NCBI Taxonomy" id="2944128"/>
    <lineage>
        <taxon>Bacteria</taxon>
        <taxon>Bacillati</taxon>
        <taxon>Actinomycetota</taxon>
        <taxon>Actinomycetes</taxon>
        <taxon>Jatrophihabitantales</taxon>
        <taxon>Jatrophihabitantaceae</taxon>
        <taxon>Jatrophihabitans</taxon>
    </lineage>
</organism>
<dbReference type="InterPro" id="IPR043148">
    <property type="entry name" value="TagF_C"/>
</dbReference>
<proteinExistence type="inferred from homology"/>
<evidence type="ECO:0000256" key="4">
    <source>
        <dbReference type="ARBA" id="ARBA00022679"/>
    </source>
</evidence>
<dbReference type="InterPro" id="IPR043149">
    <property type="entry name" value="TagF_N"/>
</dbReference>
<dbReference type="Gene3D" id="3.90.550.10">
    <property type="entry name" value="Spore Coat Polysaccharide Biosynthesis Protein SpsA, Chain A"/>
    <property type="match status" value="1"/>
</dbReference>
<dbReference type="Pfam" id="PF04464">
    <property type="entry name" value="Glyphos_transf"/>
    <property type="match status" value="1"/>
</dbReference>
<protein>
    <submittedName>
        <fullName evidence="8">CDP-glycerol:glycerophosphate glycerophosphotransferase</fullName>
    </submittedName>
</protein>
<dbReference type="InterPro" id="IPR001173">
    <property type="entry name" value="Glyco_trans_2-like"/>
</dbReference>